<dbReference type="GO" id="GO:0003677">
    <property type="term" value="F:DNA binding"/>
    <property type="evidence" value="ECO:0007669"/>
    <property type="project" value="UniProtKB-KW"/>
</dbReference>
<dbReference type="Gene3D" id="3.90.580.10">
    <property type="entry name" value="Zinc finger, CHC2-type domain"/>
    <property type="match status" value="1"/>
</dbReference>
<comment type="caution">
    <text evidence="14">The sequence shown here is derived from an EMBL/GenBank/DDBJ whole genome shotgun (WGS) entry which is preliminary data.</text>
</comment>
<dbReference type="InterPro" id="IPR006295">
    <property type="entry name" value="DNA_primase_DnaG"/>
</dbReference>
<dbReference type="Pfam" id="PF01807">
    <property type="entry name" value="Zn_ribbon_DnaG"/>
    <property type="match status" value="1"/>
</dbReference>
<dbReference type="Gene3D" id="1.10.860.10">
    <property type="entry name" value="DNAb Helicase, Chain A"/>
    <property type="match status" value="1"/>
</dbReference>
<dbReference type="FunFam" id="3.40.1360.10:FF:000002">
    <property type="entry name" value="DNA primase"/>
    <property type="match status" value="1"/>
</dbReference>
<dbReference type="Pfam" id="PF10410">
    <property type="entry name" value="DnaB_bind"/>
    <property type="match status" value="1"/>
</dbReference>
<dbReference type="InterPro" id="IPR030846">
    <property type="entry name" value="DnaG_bac"/>
</dbReference>
<evidence type="ECO:0000256" key="11">
    <source>
        <dbReference type="ARBA" id="ARBA00023125"/>
    </source>
</evidence>
<dbReference type="InterPro" id="IPR050219">
    <property type="entry name" value="DnaG_primase"/>
</dbReference>
<dbReference type="GO" id="GO:0006269">
    <property type="term" value="P:DNA replication, synthesis of primer"/>
    <property type="evidence" value="ECO:0007669"/>
    <property type="project" value="UniProtKB-KW"/>
</dbReference>
<dbReference type="InterPro" id="IPR006171">
    <property type="entry name" value="TOPRIM_dom"/>
</dbReference>
<dbReference type="SUPFAM" id="SSF56731">
    <property type="entry name" value="DNA primase core"/>
    <property type="match status" value="1"/>
</dbReference>
<dbReference type="PIRSF" id="PIRSF002811">
    <property type="entry name" value="DnaG"/>
    <property type="match status" value="1"/>
</dbReference>
<dbReference type="HAMAP" id="MF_00974">
    <property type="entry name" value="DNA_primase_DnaG"/>
    <property type="match status" value="1"/>
</dbReference>
<protein>
    <submittedName>
        <fullName evidence="14">DNA primase</fullName>
        <ecNumber evidence="14">2.7.7.-</ecNumber>
    </submittedName>
</protein>
<reference evidence="14" key="1">
    <citation type="submission" date="2016-10" db="EMBL/GenBank/DDBJ databases">
        <title>Sequence of Gallionella enrichment culture.</title>
        <authorList>
            <person name="Poehlein A."/>
            <person name="Muehling M."/>
            <person name="Daniel R."/>
        </authorList>
    </citation>
    <scope>NUCLEOTIDE SEQUENCE</scope>
</reference>
<evidence type="ECO:0000256" key="4">
    <source>
        <dbReference type="ARBA" id="ARBA00022679"/>
    </source>
</evidence>
<evidence type="ECO:0000256" key="2">
    <source>
        <dbReference type="ARBA" id="ARBA00022478"/>
    </source>
</evidence>
<keyword evidence="12" id="KW-0804">Transcription</keyword>
<dbReference type="Gene3D" id="1.20.50.20">
    <property type="entry name" value="DnaG, RNA polymerase domain, helical bundle"/>
    <property type="match status" value="1"/>
</dbReference>
<dbReference type="InterPro" id="IPR013173">
    <property type="entry name" value="DNA_primase_DnaG_DnaB-bd_dom"/>
</dbReference>
<evidence type="ECO:0000256" key="6">
    <source>
        <dbReference type="ARBA" id="ARBA00022705"/>
    </source>
</evidence>
<keyword evidence="10" id="KW-0460">Magnesium</keyword>
<dbReference type="Pfam" id="PF08275">
    <property type="entry name" value="DNAG_N"/>
    <property type="match status" value="1"/>
</dbReference>
<dbReference type="EMBL" id="MLJW01000003">
    <property type="protein sequence ID" value="OIR18061.1"/>
    <property type="molecule type" value="Genomic_DNA"/>
</dbReference>
<dbReference type="PANTHER" id="PTHR30313:SF2">
    <property type="entry name" value="DNA PRIMASE"/>
    <property type="match status" value="1"/>
</dbReference>
<dbReference type="InterPro" id="IPR016136">
    <property type="entry name" value="DNA_helicase_N/primase_C"/>
</dbReference>
<feature type="domain" description="Toprim" evidence="13">
    <location>
        <begin position="254"/>
        <end position="335"/>
    </location>
</feature>
<dbReference type="Gene3D" id="3.90.980.10">
    <property type="entry name" value="DNA primase, catalytic core, N-terminal domain"/>
    <property type="match status" value="1"/>
</dbReference>
<organism evidence="14">
    <name type="scientific">mine drainage metagenome</name>
    <dbReference type="NCBI Taxonomy" id="410659"/>
    <lineage>
        <taxon>unclassified sequences</taxon>
        <taxon>metagenomes</taxon>
        <taxon>ecological metagenomes</taxon>
    </lineage>
</organism>
<dbReference type="PROSITE" id="PS50880">
    <property type="entry name" value="TOPRIM"/>
    <property type="match status" value="1"/>
</dbReference>
<dbReference type="InterPro" id="IPR019475">
    <property type="entry name" value="DNA_primase_DnaB-bd"/>
</dbReference>
<dbReference type="SMART" id="SM00493">
    <property type="entry name" value="TOPRIM"/>
    <property type="match status" value="1"/>
</dbReference>
<dbReference type="SMART" id="SM00400">
    <property type="entry name" value="ZnF_CHCC"/>
    <property type="match status" value="1"/>
</dbReference>
<proteinExistence type="inferred from homology"/>
<dbReference type="GO" id="GO:1990077">
    <property type="term" value="C:primosome complex"/>
    <property type="evidence" value="ECO:0007669"/>
    <property type="project" value="UniProtKB-KW"/>
</dbReference>
<evidence type="ECO:0000256" key="3">
    <source>
        <dbReference type="ARBA" id="ARBA00022515"/>
    </source>
</evidence>
<keyword evidence="3" id="KW-0639">Primosome</keyword>
<sequence length="581" mass="64486">MREGGVIPKSFIQDLLNRLDIVDVIERYLPLKKAGANYVACCPFHNEKSPSFTVSQTKQFYHCFGCGAHGTAIGFVMEHTGMGFVEAVEDLAKSIGVSVPQEASNVPQHKVAPDLYDLMQSATRYYREQLKKTPRAIEYLKGRGLSGEVAARFGIGYAPDDWQNLKAAVPNYQDASLVETGLVIEGEGGKRYDRFRDRIMFPIVNVRGQVIGFGGRVLDKGEPKYLNSPETTLFEKGHELYGLYQAQKAIRAQQRVIVVEGYMDVVALAQHGVEYAVATLGTATTPFHVQKLLRLCDQVVFCFDGDKPGQKAAWRALENALPQLVDGKRIGFLFLPEEHDPDTYIREFGTEAFEHELENSLPLSGYLLRELTAQVDLRTQEGRSALLKSAQPLLTAITAPTTALLLRKEVAALAGVTQAELEALYVIKPIAAPQRQAPQKAKRAAPSGLRILLRCLVMKPELARELPRDFHGEGNEGAAIAALVDWLHESADETTTAAMIQHFQGTMHGPVFANAQGEVIQWGEDFDILAEFTGIMRKIRRDAIETEMSMLQAKGLAMNELERVRHDQLKEELRQLKAQVG</sequence>
<evidence type="ECO:0000259" key="13">
    <source>
        <dbReference type="PROSITE" id="PS50880"/>
    </source>
</evidence>
<dbReference type="Pfam" id="PF13155">
    <property type="entry name" value="Toprim_2"/>
    <property type="match status" value="1"/>
</dbReference>
<dbReference type="EC" id="2.7.7.-" evidence="14"/>
<evidence type="ECO:0000256" key="1">
    <source>
        <dbReference type="ARBA" id="ARBA00001947"/>
    </source>
</evidence>
<dbReference type="GO" id="GO:0003899">
    <property type="term" value="F:DNA-directed RNA polymerase activity"/>
    <property type="evidence" value="ECO:0007669"/>
    <property type="project" value="InterPro"/>
</dbReference>
<dbReference type="FunFam" id="3.90.980.10:FF:000001">
    <property type="entry name" value="DNA primase"/>
    <property type="match status" value="1"/>
</dbReference>
<dbReference type="NCBIfam" id="TIGR01391">
    <property type="entry name" value="dnaG"/>
    <property type="match status" value="1"/>
</dbReference>
<accession>A0A1J5TP29</accession>
<keyword evidence="2" id="KW-0240">DNA-directed RNA polymerase</keyword>
<dbReference type="GO" id="GO:0005737">
    <property type="term" value="C:cytoplasm"/>
    <property type="evidence" value="ECO:0007669"/>
    <property type="project" value="TreeGrafter"/>
</dbReference>
<keyword evidence="11" id="KW-0238">DNA-binding</keyword>
<dbReference type="Pfam" id="PF08278">
    <property type="entry name" value="DnaG_DnaB_bind"/>
    <property type="match status" value="1"/>
</dbReference>
<dbReference type="InterPro" id="IPR037068">
    <property type="entry name" value="DNA_primase_core_N_sf"/>
</dbReference>
<evidence type="ECO:0000256" key="7">
    <source>
        <dbReference type="ARBA" id="ARBA00022723"/>
    </source>
</evidence>
<dbReference type="Gene3D" id="3.40.1360.10">
    <property type="match status" value="1"/>
</dbReference>
<dbReference type="CDD" id="cd03364">
    <property type="entry name" value="TOPRIM_DnaG_primases"/>
    <property type="match status" value="1"/>
</dbReference>
<evidence type="ECO:0000256" key="9">
    <source>
        <dbReference type="ARBA" id="ARBA00022833"/>
    </source>
</evidence>
<evidence type="ECO:0000256" key="10">
    <source>
        <dbReference type="ARBA" id="ARBA00022842"/>
    </source>
</evidence>
<keyword evidence="6" id="KW-0235">DNA replication</keyword>
<keyword evidence="4 14" id="KW-0808">Transferase</keyword>
<dbReference type="InterPro" id="IPR013264">
    <property type="entry name" value="DNAG_N"/>
</dbReference>
<evidence type="ECO:0000256" key="5">
    <source>
        <dbReference type="ARBA" id="ARBA00022695"/>
    </source>
</evidence>
<dbReference type="FunFam" id="3.90.580.10:FF:000001">
    <property type="entry name" value="DNA primase"/>
    <property type="match status" value="1"/>
</dbReference>
<evidence type="ECO:0000256" key="12">
    <source>
        <dbReference type="ARBA" id="ARBA00023163"/>
    </source>
</evidence>
<keyword evidence="9" id="KW-0862">Zinc</keyword>
<dbReference type="SUPFAM" id="SSF57783">
    <property type="entry name" value="Zinc beta-ribbon"/>
    <property type="match status" value="1"/>
</dbReference>
<dbReference type="GO" id="GO:0008270">
    <property type="term" value="F:zinc ion binding"/>
    <property type="evidence" value="ECO:0007669"/>
    <property type="project" value="UniProtKB-KW"/>
</dbReference>
<gene>
    <name evidence="14" type="primary">dnaG_3</name>
    <name evidence="14" type="ORF">GALL_13880</name>
</gene>
<dbReference type="PANTHER" id="PTHR30313">
    <property type="entry name" value="DNA PRIMASE"/>
    <property type="match status" value="1"/>
</dbReference>
<name>A0A1J5TP29_9ZZZZ</name>
<dbReference type="SMART" id="SM00766">
    <property type="entry name" value="DnaG_DnaB_bind"/>
    <property type="match status" value="1"/>
</dbReference>
<keyword evidence="5 14" id="KW-0548">Nucleotidyltransferase</keyword>
<dbReference type="InterPro" id="IPR034151">
    <property type="entry name" value="TOPRIM_DnaG_bac"/>
</dbReference>
<dbReference type="InterPro" id="IPR002694">
    <property type="entry name" value="Znf_CHC2"/>
</dbReference>
<dbReference type="InterPro" id="IPR036977">
    <property type="entry name" value="DNA_primase_Znf_CHC2"/>
</dbReference>
<dbReference type="AlphaFoldDB" id="A0A1J5TP29"/>
<dbReference type="SUPFAM" id="SSF117023">
    <property type="entry name" value="DNA primase DnaG, C-terminal domain"/>
    <property type="match status" value="1"/>
</dbReference>
<keyword evidence="7" id="KW-0479">Metal-binding</keyword>
<evidence type="ECO:0000313" key="14">
    <source>
        <dbReference type="EMBL" id="OIR18061.1"/>
    </source>
</evidence>
<keyword evidence="8" id="KW-0863">Zinc-finger</keyword>
<dbReference type="GO" id="GO:0000428">
    <property type="term" value="C:DNA-directed RNA polymerase complex"/>
    <property type="evidence" value="ECO:0007669"/>
    <property type="project" value="UniProtKB-KW"/>
</dbReference>
<evidence type="ECO:0000256" key="8">
    <source>
        <dbReference type="ARBA" id="ARBA00022771"/>
    </source>
</evidence>
<comment type="cofactor">
    <cofactor evidence="1">
        <name>Zn(2+)</name>
        <dbReference type="ChEBI" id="CHEBI:29105"/>
    </cofactor>
</comment>